<dbReference type="Proteomes" id="UP001156666">
    <property type="component" value="Unassembled WGS sequence"/>
</dbReference>
<dbReference type="Pfam" id="PF13517">
    <property type="entry name" value="FG-GAP_3"/>
    <property type="match status" value="1"/>
</dbReference>
<dbReference type="PANTHER" id="PTHR45460">
    <property type="entry name" value="SIMILAR TO CYSTEINE PROTEINASE"/>
    <property type="match status" value="1"/>
</dbReference>
<reference evidence="2" key="1">
    <citation type="journal article" date="2014" name="Int. J. Syst. Evol. Microbiol.">
        <title>Complete genome sequence of Corynebacterium casei LMG S-19264T (=DSM 44701T), isolated from a smear-ripened cheese.</title>
        <authorList>
            <consortium name="US DOE Joint Genome Institute (JGI-PGF)"/>
            <person name="Walter F."/>
            <person name="Albersmeier A."/>
            <person name="Kalinowski J."/>
            <person name="Ruckert C."/>
        </authorList>
    </citation>
    <scope>NUCLEOTIDE SEQUENCE</scope>
    <source>
        <strain evidence="2">NBRC 108769</strain>
    </source>
</reference>
<evidence type="ECO:0000313" key="2">
    <source>
        <dbReference type="EMBL" id="GLR17481.1"/>
    </source>
</evidence>
<evidence type="ECO:0000256" key="1">
    <source>
        <dbReference type="ARBA" id="ARBA00022729"/>
    </source>
</evidence>
<accession>A0AA37SRI4</accession>
<keyword evidence="1" id="KW-0732">Signal</keyword>
<dbReference type="SUPFAM" id="SSF69318">
    <property type="entry name" value="Integrin alpha N-terminal domain"/>
    <property type="match status" value="1"/>
</dbReference>
<keyword evidence="3" id="KW-1185">Reference proteome</keyword>
<comment type="caution">
    <text evidence="2">The sequence shown here is derived from an EMBL/GenBank/DDBJ whole genome shotgun (WGS) entry which is preliminary data.</text>
</comment>
<sequence length="517" mass="57362">MFLVAACITFSCEFSEKSSASEIAVSEKNKEAILLAKQYCAACHEYVSPDKLPTKYWEVVLSKMSRYMGFDTKRRFYGNTQVAIDRLDSAKVFPSEQIISKEDWLKIVVFYLDHSPENLDISNRPVIDFDMKQFEVKTIPWKTELKGPTFIQMLENKNIAVGFSQVKDVNEFKIINLEGSVLQSKKIPSALASVSQVGNEMYMAFMGAFAADDTPTGSIGKVEVDSNYEFTAPLENVLAKKERPVVVKALDVNGDHKVDIIASEFGKFLGGLNLYLQNESGGYEKTTLFSGPGANSIVIRDINNDGLPDFYALISQGTEGVHLFLNQGSGKFESKKVINLPPYYGSVFIDLVDFDQDGLEDILLTNGDSGDFGNPEKSFHGIRCFKNKGNQIFEEEWFYPQQGAYKSIALDFDQDGDLDIASIGFFAHGTSLAQESFLYLENTGVKKKQVQFKTFSFTDASQSSYLVMDAGDIDGDGDQDLILGASTSLMTNQEIAGKLIEWQSKGGAVVILENKLK</sequence>
<organism evidence="2 3">
    <name type="scientific">Portibacter lacus</name>
    <dbReference type="NCBI Taxonomy" id="1099794"/>
    <lineage>
        <taxon>Bacteria</taxon>
        <taxon>Pseudomonadati</taxon>
        <taxon>Bacteroidota</taxon>
        <taxon>Saprospiria</taxon>
        <taxon>Saprospirales</taxon>
        <taxon>Haliscomenobacteraceae</taxon>
        <taxon>Portibacter</taxon>
    </lineage>
</organism>
<protein>
    <recommendedName>
        <fullName evidence="4">VCBS repeat-containing protein</fullName>
    </recommendedName>
</protein>
<dbReference type="InterPro" id="IPR028994">
    <property type="entry name" value="Integrin_alpha_N"/>
</dbReference>
<reference evidence="2" key="2">
    <citation type="submission" date="2023-01" db="EMBL/GenBank/DDBJ databases">
        <title>Draft genome sequence of Portibacter lacus strain NBRC 108769.</title>
        <authorList>
            <person name="Sun Q."/>
            <person name="Mori K."/>
        </authorList>
    </citation>
    <scope>NUCLEOTIDE SEQUENCE</scope>
    <source>
        <strain evidence="2">NBRC 108769</strain>
    </source>
</reference>
<evidence type="ECO:0008006" key="4">
    <source>
        <dbReference type="Google" id="ProtNLM"/>
    </source>
</evidence>
<proteinExistence type="predicted"/>
<dbReference type="PANTHER" id="PTHR45460:SF2">
    <property type="entry name" value="ALPHA 1,3 GLUCANASE, GH71 FAMILY (EUROFUNG)"/>
    <property type="match status" value="1"/>
</dbReference>
<gene>
    <name evidence="2" type="ORF">GCM10007940_20960</name>
</gene>
<dbReference type="RefSeq" id="WP_235295131.1">
    <property type="nucleotide sequence ID" value="NZ_BSOH01000012.1"/>
</dbReference>
<dbReference type="Gene3D" id="2.130.10.130">
    <property type="entry name" value="Integrin alpha, N-terminal"/>
    <property type="match status" value="2"/>
</dbReference>
<evidence type="ECO:0000313" key="3">
    <source>
        <dbReference type="Proteomes" id="UP001156666"/>
    </source>
</evidence>
<name>A0AA37SRI4_9BACT</name>
<dbReference type="AlphaFoldDB" id="A0AA37SRI4"/>
<dbReference type="InterPro" id="IPR013517">
    <property type="entry name" value="FG-GAP"/>
</dbReference>
<dbReference type="EMBL" id="BSOH01000012">
    <property type="protein sequence ID" value="GLR17481.1"/>
    <property type="molecule type" value="Genomic_DNA"/>
</dbReference>